<gene>
    <name evidence="2" type="primary">89</name>
    <name evidence="2" type="ORF">PBI_ROPE_89</name>
</gene>
<dbReference type="EMBL" id="MT684602">
    <property type="protein sequence ID" value="QNN99758.1"/>
    <property type="molecule type" value="Genomic_DNA"/>
</dbReference>
<sequence>MLCGALTLGNTSSGVARGLRTPKMVVDITPDQRKLRDHVLAGQSITERQPHGRKHSHLADLARRRAKEDGQT</sequence>
<name>A0A7G9V0F3_9CAUD</name>
<feature type="region of interest" description="Disordered" evidence="1">
    <location>
        <begin position="41"/>
        <end position="72"/>
    </location>
</feature>
<feature type="compositionally biased region" description="Basic and acidic residues" evidence="1">
    <location>
        <begin position="57"/>
        <end position="72"/>
    </location>
</feature>
<organism evidence="2 3">
    <name type="scientific">Mycobacterium phage Rope</name>
    <dbReference type="NCBI Taxonomy" id="2767563"/>
    <lineage>
        <taxon>Viruses</taxon>
        <taxon>Duplodnaviria</taxon>
        <taxon>Heunggongvirae</taxon>
        <taxon>Uroviricota</taxon>
        <taxon>Caudoviricetes</taxon>
        <taxon>Papyrusvirus</taxon>
        <taxon>Papyrusvirus papyrus</taxon>
    </lineage>
</organism>
<dbReference type="Proteomes" id="UP000516138">
    <property type="component" value="Segment"/>
</dbReference>
<reference evidence="2 3" key="1">
    <citation type="submission" date="2020-06" db="EMBL/GenBank/DDBJ databases">
        <authorList>
            <person name="Sparks H.E."/>
            <person name="Pedulla M.L."/>
            <person name="Lee J.T."/>
            <person name="Mahalingam V.A."/>
            <person name="Curtis N."/>
            <person name="Garlena R.A."/>
            <person name="Russell D.A."/>
            <person name="Pope W.H."/>
            <person name="Jacobs-Sera D."/>
            <person name="Hatfull G.F."/>
        </authorList>
    </citation>
    <scope>NUCLEOTIDE SEQUENCE [LARGE SCALE GENOMIC DNA]</scope>
</reference>
<evidence type="ECO:0000313" key="2">
    <source>
        <dbReference type="EMBL" id="QNN99758.1"/>
    </source>
</evidence>
<evidence type="ECO:0000256" key="1">
    <source>
        <dbReference type="SAM" id="MobiDB-lite"/>
    </source>
</evidence>
<evidence type="ECO:0000313" key="3">
    <source>
        <dbReference type="Proteomes" id="UP000516138"/>
    </source>
</evidence>
<protein>
    <submittedName>
        <fullName evidence="2">Uncharacterized protein</fullName>
    </submittedName>
</protein>
<accession>A0A7G9V0F3</accession>
<proteinExistence type="predicted"/>